<evidence type="ECO:0000313" key="2">
    <source>
        <dbReference type="Proteomes" id="UP001153678"/>
    </source>
</evidence>
<keyword evidence="2" id="KW-1185">Reference proteome</keyword>
<name>A0A9W4WND6_9GLOM</name>
<accession>A0A9W4WND6</accession>
<proteinExistence type="predicted"/>
<protein>
    <submittedName>
        <fullName evidence="1">8764_t:CDS:1</fullName>
    </submittedName>
</protein>
<organism evidence="1 2">
    <name type="scientific">Funneliformis geosporum</name>
    <dbReference type="NCBI Taxonomy" id="1117311"/>
    <lineage>
        <taxon>Eukaryota</taxon>
        <taxon>Fungi</taxon>
        <taxon>Fungi incertae sedis</taxon>
        <taxon>Mucoromycota</taxon>
        <taxon>Glomeromycotina</taxon>
        <taxon>Glomeromycetes</taxon>
        <taxon>Glomerales</taxon>
        <taxon>Glomeraceae</taxon>
        <taxon>Funneliformis</taxon>
    </lineage>
</organism>
<evidence type="ECO:0000313" key="1">
    <source>
        <dbReference type="EMBL" id="CAI2166731.1"/>
    </source>
</evidence>
<dbReference type="AlphaFoldDB" id="A0A9W4WND6"/>
<dbReference type="Proteomes" id="UP001153678">
    <property type="component" value="Unassembled WGS sequence"/>
</dbReference>
<dbReference type="EMBL" id="CAMKVN010000330">
    <property type="protein sequence ID" value="CAI2166731.1"/>
    <property type="molecule type" value="Genomic_DNA"/>
</dbReference>
<sequence>MNKKACLGISQNFAVNPNEKQIDTFFFDDGKRKKNKHYHNSTSAIYAETAPKKTSLE</sequence>
<reference evidence="1" key="1">
    <citation type="submission" date="2022-08" db="EMBL/GenBank/DDBJ databases">
        <authorList>
            <person name="Kallberg Y."/>
            <person name="Tangrot J."/>
            <person name="Rosling A."/>
        </authorList>
    </citation>
    <scope>NUCLEOTIDE SEQUENCE</scope>
    <source>
        <strain evidence="1">Wild A</strain>
    </source>
</reference>
<gene>
    <name evidence="1" type="ORF">FWILDA_LOCUS2720</name>
</gene>
<comment type="caution">
    <text evidence="1">The sequence shown here is derived from an EMBL/GenBank/DDBJ whole genome shotgun (WGS) entry which is preliminary data.</text>
</comment>